<feature type="compositionally biased region" description="Polar residues" evidence="13">
    <location>
        <begin position="56"/>
        <end position="78"/>
    </location>
</feature>
<dbReference type="STRING" id="650891.SAMN05216203_0910"/>
<evidence type="ECO:0000256" key="2">
    <source>
        <dbReference type="ARBA" id="ARBA00004377"/>
    </source>
</evidence>
<evidence type="ECO:0000313" key="15">
    <source>
        <dbReference type="Proteomes" id="UP000198644"/>
    </source>
</evidence>
<evidence type="ECO:0000256" key="4">
    <source>
        <dbReference type="ARBA" id="ARBA00016461"/>
    </source>
</evidence>
<accession>A0A1I6H5V1</accession>
<feature type="transmembrane region" description="Helical" evidence="12">
    <location>
        <begin position="18"/>
        <end position="38"/>
    </location>
</feature>
<dbReference type="RefSeq" id="WP_092009274.1">
    <property type="nucleotide sequence ID" value="NZ_FOYW01000001.1"/>
</dbReference>
<organism evidence="14 15">
    <name type="scientific">Marinobacter daqiaonensis</name>
    <dbReference type="NCBI Taxonomy" id="650891"/>
    <lineage>
        <taxon>Bacteria</taxon>
        <taxon>Pseudomonadati</taxon>
        <taxon>Pseudomonadota</taxon>
        <taxon>Gammaproteobacteria</taxon>
        <taxon>Pseudomonadales</taxon>
        <taxon>Marinobacteraceae</taxon>
        <taxon>Marinobacter</taxon>
    </lineage>
</organism>
<comment type="subcellular location">
    <subcellularLocation>
        <location evidence="2 12">Cell inner membrane</location>
        <topology evidence="2 12">Single-pass membrane protein</topology>
    </subcellularLocation>
</comment>
<dbReference type="PANTHER" id="PTHR37531:SF1">
    <property type="entry name" value="HEME EXPORTER PROTEIN D"/>
    <property type="match status" value="1"/>
</dbReference>
<dbReference type="AlphaFoldDB" id="A0A1I6H5V1"/>
<evidence type="ECO:0000256" key="11">
    <source>
        <dbReference type="ARBA" id="ARBA00023136"/>
    </source>
</evidence>
<evidence type="ECO:0000256" key="6">
    <source>
        <dbReference type="ARBA" id="ARBA00022475"/>
    </source>
</evidence>
<keyword evidence="8 12" id="KW-0812">Transmembrane</keyword>
<keyword evidence="9 12" id="KW-0201">Cytochrome c-type biogenesis</keyword>
<dbReference type="GO" id="GO:0015886">
    <property type="term" value="P:heme transport"/>
    <property type="evidence" value="ECO:0007669"/>
    <property type="project" value="InterPro"/>
</dbReference>
<sequence length="78" mass="8972">MAFDSLNALIVMEGHGPYVWTCYGVFFLLLGVLVWWSLRERRQLVREQKQLQQQKTEASPLQAGSTAGSFQRINTSRQ</sequence>
<evidence type="ECO:0000256" key="12">
    <source>
        <dbReference type="RuleBase" id="RU363101"/>
    </source>
</evidence>
<evidence type="ECO:0000256" key="7">
    <source>
        <dbReference type="ARBA" id="ARBA00022519"/>
    </source>
</evidence>
<comment type="function">
    <text evidence="1 12">Required for the export of heme to the periplasm for the biogenesis of c-type cytochromes.</text>
</comment>
<dbReference type="GO" id="GO:0017004">
    <property type="term" value="P:cytochrome complex assembly"/>
    <property type="evidence" value="ECO:0007669"/>
    <property type="project" value="UniProtKB-KW"/>
</dbReference>
<evidence type="ECO:0000256" key="3">
    <source>
        <dbReference type="ARBA" id="ARBA00008741"/>
    </source>
</evidence>
<keyword evidence="10 12" id="KW-1133">Transmembrane helix</keyword>
<keyword evidence="7 12" id="KW-0997">Cell inner membrane</keyword>
<feature type="region of interest" description="Disordered" evidence="13">
    <location>
        <begin position="52"/>
        <end position="78"/>
    </location>
</feature>
<comment type="similarity">
    <text evidence="3 12">Belongs to the CcmD/CycX/HelD family.</text>
</comment>
<dbReference type="InterPro" id="IPR052075">
    <property type="entry name" value="Heme_exporter_D"/>
</dbReference>
<dbReference type="PANTHER" id="PTHR37531">
    <property type="entry name" value="HEME EXPORTER PROTEIN D"/>
    <property type="match status" value="1"/>
</dbReference>
<evidence type="ECO:0000256" key="9">
    <source>
        <dbReference type="ARBA" id="ARBA00022748"/>
    </source>
</evidence>
<evidence type="ECO:0000256" key="10">
    <source>
        <dbReference type="ARBA" id="ARBA00022989"/>
    </source>
</evidence>
<evidence type="ECO:0000256" key="13">
    <source>
        <dbReference type="SAM" id="MobiDB-lite"/>
    </source>
</evidence>
<keyword evidence="5 12" id="KW-0813">Transport</keyword>
<keyword evidence="6 12" id="KW-1003">Cell membrane</keyword>
<dbReference type="GO" id="GO:0005886">
    <property type="term" value="C:plasma membrane"/>
    <property type="evidence" value="ECO:0007669"/>
    <property type="project" value="UniProtKB-SubCell"/>
</dbReference>
<keyword evidence="11 12" id="KW-0472">Membrane</keyword>
<dbReference type="EMBL" id="FOYW01000001">
    <property type="protein sequence ID" value="SFR49762.1"/>
    <property type="molecule type" value="Genomic_DNA"/>
</dbReference>
<evidence type="ECO:0000256" key="1">
    <source>
        <dbReference type="ARBA" id="ARBA00002442"/>
    </source>
</evidence>
<evidence type="ECO:0000256" key="5">
    <source>
        <dbReference type="ARBA" id="ARBA00022448"/>
    </source>
</evidence>
<dbReference type="NCBIfam" id="TIGR03141">
    <property type="entry name" value="cytochro_ccmD"/>
    <property type="match status" value="1"/>
</dbReference>
<proteinExistence type="inferred from homology"/>
<dbReference type="GO" id="GO:1903607">
    <property type="term" value="P:cytochrome c biosynthetic process"/>
    <property type="evidence" value="ECO:0007669"/>
    <property type="project" value="TreeGrafter"/>
</dbReference>
<protein>
    <recommendedName>
        <fullName evidence="4 12">Heme exporter protein D</fullName>
    </recommendedName>
</protein>
<gene>
    <name evidence="14" type="ORF">SAMN05216203_0910</name>
</gene>
<evidence type="ECO:0000313" key="14">
    <source>
        <dbReference type="EMBL" id="SFR49762.1"/>
    </source>
</evidence>
<keyword evidence="15" id="KW-1185">Reference proteome</keyword>
<dbReference type="Proteomes" id="UP000198644">
    <property type="component" value="Unassembled WGS sequence"/>
</dbReference>
<name>A0A1I6H5V1_9GAMM</name>
<dbReference type="Pfam" id="PF04995">
    <property type="entry name" value="CcmD"/>
    <property type="match status" value="1"/>
</dbReference>
<reference evidence="14 15" key="1">
    <citation type="submission" date="2016-10" db="EMBL/GenBank/DDBJ databases">
        <authorList>
            <person name="de Groot N.N."/>
        </authorList>
    </citation>
    <scope>NUCLEOTIDE SEQUENCE [LARGE SCALE GENOMIC DNA]</scope>
    <source>
        <strain evidence="14 15">CGMCC 1.9167</strain>
    </source>
</reference>
<evidence type="ECO:0000256" key="8">
    <source>
        <dbReference type="ARBA" id="ARBA00022692"/>
    </source>
</evidence>
<dbReference type="InterPro" id="IPR007078">
    <property type="entry name" value="Haem_export_protD_CcmD"/>
</dbReference>